<reference evidence="1 2" key="1">
    <citation type="submission" date="2023-03" db="EMBL/GenBank/DDBJ databases">
        <title>Genome insight into feeding habits of ladybird beetles.</title>
        <authorList>
            <person name="Li H.-S."/>
            <person name="Huang Y.-H."/>
            <person name="Pang H."/>
        </authorList>
    </citation>
    <scope>NUCLEOTIDE SEQUENCE [LARGE SCALE GENOMIC DNA]</scope>
    <source>
        <strain evidence="1">SYSU_2023b</strain>
        <tissue evidence="1">Whole body</tissue>
    </source>
</reference>
<dbReference type="AlphaFoldDB" id="A0AAW1UYV9"/>
<comment type="caution">
    <text evidence="1">The sequence shown here is derived from an EMBL/GenBank/DDBJ whole genome shotgun (WGS) entry which is preliminary data.</text>
</comment>
<proteinExistence type="predicted"/>
<dbReference type="EMBL" id="JARQZJ010000121">
    <property type="protein sequence ID" value="KAK9888023.1"/>
    <property type="molecule type" value="Genomic_DNA"/>
</dbReference>
<keyword evidence="2" id="KW-1185">Reference proteome</keyword>
<evidence type="ECO:0000313" key="2">
    <source>
        <dbReference type="Proteomes" id="UP001431783"/>
    </source>
</evidence>
<evidence type="ECO:0000313" key="1">
    <source>
        <dbReference type="EMBL" id="KAK9888023.1"/>
    </source>
</evidence>
<gene>
    <name evidence="1" type="ORF">WA026_000307</name>
</gene>
<protein>
    <submittedName>
        <fullName evidence="1">Uncharacterized protein</fullName>
    </submittedName>
</protein>
<name>A0AAW1UYV9_9CUCU</name>
<sequence length="459" mass="53685">MPEGREIIEESLQRSIGWKNSDAGTVLLEQFDLGNSQCAKFCIEKQTDLGVRHSDANGFIFIAKNYNQALCRRILENIKDFGVFVPVPIVIIMQEKPPNAMNLPTLMKEGIISNYLILVDNFNQEKIISNVENSLTFLLKNADTPPSLQLDTMRAFLNKNLCTEIWKKANSFSKWNDVYKNCLKNPNVVIHIYNEAIARLRNLVLDKKCCELANFPTVFKELLSSQIPDSLPCDYKYFPEFCKEESYINFLSDIFNYMELKPLKSWPPENEIQLQNLCWEYVSESFENPQRPFYKMLSVFSEYIESNSFREIENVVWTDIIEILAAEKISQCNFSLENTEYFNKSVFNQFVVIYDPESLSKYSKSDWFYVNNPIIKENISENAYMPWEEERHSYNVTNEEVDDIISKARSKMQDVDYTDKKNEIKDIKNLLNDFEESLMINKRINENLNSKLVSILKET</sequence>
<dbReference type="Proteomes" id="UP001431783">
    <property type="component" value="Unassembled WGS sequence"/>
</dbReference>
<accession>A0AAW1UYV9</accession>
<organism evidence="1 2">
    <name type="scientific">Henosepilachna vigintioctopunctata</name>
    <dbReference type="NCBI Taxonomy" id="420089"/>
    <lineage>
        <taxon>Eukaryota</taxon>
        <taxon>Metazoa</taxon>
        <taxon>Ecdysozoa</taxon>
        <taxon>Arthropoda</taxon>
        <taxon>Hexapoda</taxon>
        <taxon>Insecta</taxon>
        <taxon>Pterygota</taxon>
        <taxon>Neoptera</taxon>
        <taxon>Endopterygota</taxon>
        <taxon>Coleoptera</taxon>
        <taxon>Polyphaga</taxon>
        <taxon>Cucujiformia</taxon>
        <taxon>Coccinelloidea</taxon>
        <taxon>Coccinellidae</taxon>
        <taxon>Epilachninae</taxon>
        <taxon>Epilachnini</taxon>
        <taxon>Henosepilachna</taxon>
    </lineage>
</organism>